<dbReference type="Proteomes" id="UP001159405">
    <property type="component" value="Unassembled WGS sequence"/>
</dbReference>
<gene>
    <name evidence="2" type="ORF">PLOB_00018170</name>
</gene>
<evidence type="ECO:0000313" key="3">
    <source>
        <dbReference type="Proteomes" id="UP001159405"/>
    </source>
</evidence>
<organism evidence="2 3">
    <name type="scientific">Porites lobata</name>
    <dbReference type="NCBI Taxonomy" id="104759"/>
    <lineage>
        <taxon>Eukaryota</taxon>
        <taxon>Metazoa</taxon>
        <taxon>Cnidaria</taxon>
        <taxon>Anthozoa</taxon>
        <taxon>Hexacorallia</taxon>
        <taxon>Scleractinia</taxon>
        <taxon>Fungiina</taxon>
        <taxon>Poritidae</taxon>
        <taxon>Porites</taxon>
    </lineage>
</organism>
<evidence type="ECO:0008006" key="4">
    <source>
        <dbReference type="Google" id="ProtNLM"/>
    </source>
</evidence>
<reference evidence="2 3" key="1">
    <citation type="submission" date="2022-05" db="EMBL/GenBank/DDBJ databases">
        <authorList>
            <consortium name="Genoscope - CEA"/>
            <person name="William W."/>
        </authorList>
    </citation>
    <scope>NUCLEOTIDE SEQUENCE [LARGE SCALE GENOMIC DNA]</scope>
</reference>
<keyword evidence="3" id="KW-1185">Reference proteome</keyword>
<dbReference type="PROSITE" id="PS00141">
    <property type="entry name" value="ASP_PROTEASE"/>
    <property type="match status" value="1"/>
</dbReference>
<proteinExistence type="predicted"/>
<protein>
    <recommendedName>
        <fullName evidence="4">Peptidase aspartic putative domain-containing protein</fullName>
    </recommendedName>
</protein>
<feature type="region of interest" description="Disordered" evidence="1">
    <location>
        <begin position="23"/>
        <end position="83"/>
    </location>
</feature>
<sequence length="268" mass="30157">MCLKKGHLVDQCDKSYRNCKRRHHQSICPAKSPGESLNSHPPPPEEKSSQSKPETQVSNNTTRVNTTNTETPTTHLTTATSRSKGSVLLQTATAVATNENQSKSATVQILFDSGSQRSYITDSVKSANIETLHLNTFGDYTYRKQRCEVVTLPIRAIDSEYVAITALNFPIICSLLTERVNLQDHPHLQELELADSAELVQIITGTLLQGKLFEEILILLQLEVSWDGFSLDPPTIHKTKLMSFPIWSYRASRNFQTEQRKTTRWPTC</sequence>
<dbReference type="InterPro" id="IPR001969">
    <property type="entry name" value="Aspartic_peptidase_AS"/>
</dbReference>
<evidence type="ECO:0000313" key="2">
    <source>
        <dbReference type="EMBL" id="CAH3176470.1"/>
    </source>
</evidence>
<name>A0ABN8RAQ7_9CNID</name>
<accession>A0ABN8RAQ7</accession>
<comment type="caution">
    <text evidence="2">The sequence shown here is derived from an EMBL/GenBank/DDBJ whole genome shotgun (WGS) entry which is preliminary data.</text>
</comment>
<dbReference type="EMBL" id="CALNXK010000213">
    <property type="protein sequence ID" value="CAH3176470.1"/>
    <property type="molecule type" value="Genomic_DNA"/>
</dbReference>
<evidence type="ECO:0000256" key="1">
    <source>
        <dbReference type="SAM" id="MobiDB-lite"/>
    </source>
</evidence>
<feature type="compositionally biased region" description="Low complexity" evidence="1">
    <location>
        <begin position="50"/>
        <end position="80"/>
    </location>
</feature>